<evidence type="ECO:0000256" key="5">
    <source>
        <dbReference type="ARBA" id="ARBA00022448"/>
    </source>
</evidence>
<dbReference type="PANTHER" id="PTHR30570:SF4">
    <property type="entry name" value="PHOSPHATE-BINDING PROTEIN PSTS 1"/>
    <property type="match status" value="1"/>
</dbReference>
<feature type="domain" description="PBP" evidence="13">
    <location>
        <begin position="29"/>
        <end position="256"/>
    </location>
</feature>
<keyword evidence="15" id="KW-1185">Reference proteome</keyword>
<dbReference type="AlphaFoldDB" id="A0A0R2AMC3"/>
<reference evidence="14 15" key="1">
    <citation type="journal article" date="2015" name="Genome Announc.">
        <title>Expanding the biotechnology potential of lactobacilli through comparative genomics of 213 strains and associated genera.</title>
        <authorList>
            <person name="Sun Z."/>
            <person name="Harris H.M."/>
            <person name="McCann A."/>
            <person name="Guo C."/>
            <person name="Argimon S."/>
            <person name="Zhang W."/>
            <person name="Yang X."/>
            <person name="Jeffery I.B."/>
            <person name="Cooney J.C."/>
            <person name="Kagawa T.F."/>
            <person name="Liu W."/>
            <person name="Song Y."/>
            <person name="Salvetti E."/>
            <person name="Wrobel A."/>
            <person name="Rasinkangas P."/>
            <person name="Parkhill J."/>
            <person name="Rea M.C."/>
            <person name="O'Sullivan O."/>
            <person name="Ritari J."/>
            <person name="Douillard F.P."/>
            <person name="Paul Ross R."/>
            <person name="Yang R."/>
            <person name="Briner A.E."/>
            <person name="Felis G.E."/>
            <person name="de Vos W.M."/>
            <person name="Barrangou R."/>
            <person name="Klaenhammer T.R."/>
            <person name="Caufield P.W."/>
            <person name="Cui Y."/>
            <person name="Zhang H."/>
            <person name="O'Toole P.W."/>
        </authorList>
    </citation>
    <scope>NUCLEOTIDE SEQUENCE [LARGE SCALE GENOMIC DNA]</scope>
    <source>
        <strain evidence="14 15">DSM 23829</strain>
    </source>
</reference>
<keyword evidence="7 12" id="KW-0592">Phosphate transport</keyword>
<dbReference type="PROSITE" id="PS51257">
    <property type="entry name" value="PROKAR_LIPOPROTEIN"/>
    <property type="match status" value="1"/>
</dbReference>
<comment type="caution">
    <text evidence="14">The sequence shown here is derived from an EMBL/GenBank/DDBJ whole genome shotgun (WGS) entry which is preliminary data.</text>
</comment>
<comment type="subcellular location">
    <subcellularLocation>
        <location evidence="2 12">Cell membrane</location>
        <topology evidence="2 12">Lipid-anchor</topology>
    </subcellularLocation>
</comment>
<evidence type="ECO:0000256" key="2">
    <source>
        <dbReference type="ARBA" id="ARBA00004193"/>
    </source>
</evidence>
<evidence type="ECO:0000256" key="4">
    <source>
        <dbReference type="ARBA" id="ARBA00011529"/>
    </source>
</evidence>
<comment type="subunit">
    <text evidence="4 12">The complex is composed of two ATP-binding proteins (PstB), two transmembrane proteins (PstC and PstA) and a solute-binding protein (PstS).</text>
</comment>
<gene>
    <name evidence="14" type="ORF">FD06_GL001343</name>
</gene>
<dbReference type="STRING" id="1423781.FD06_GL001343"/>
<dbReference type="Pfam" id="PF12849">
    <property type="entry name" value="PBP_like_2"/>
    <property type="match status" value="1"/>
</dbReference>
<dbReference type="GO" id="GO:0005886">
    <property type="term" value="C:plasma membrane"/>
    <property type="evidence" value="ECO:0007669"/>
    <property type="project" value="UniProtKB-SubCell"/>
</dbReference>
<evidence type="ECO:0000256" key="8">
    <source>
        <dbReference type="ARBA" id="ARBA00022729"/>
    </source>
</evidence>
<evidence type="ECO:0000256" key="9">
    <source>
        <dbReference type="ARBA" id="ARBA00023136"/>
    </source>
</evidence>
<keyword evidence="5 12" id="KW-0813">Transport</keyword>
<comment type="function">
    <text evidence="12">Involved in the system for phosphate transport across the cytoplasmic membrane.</text>
</comment>
<comment type="function">
    <text evidence="1">Part of the ABC transporter complex PstSACB involved in phosphate import.</text>
</comment>
<evidence type="ECO:0000256" key="10">
    <source>
        <dbReference type="ARBA" id="ARBA00023139"/>
    </source>
</evidence>
<proteinExistence type="inferred from homology"/>
<evidence type="ECO:0000256" key="3">
    <source>
        <dbReference type="ARBA" id="ARBA00008725"/>
    </source>
</evidence>
<dbReference type="PANTHER" id="PTHR30570">
    <property type="entry name" value="PERIPLASMIC PHOSPHATE BINDING COMPONENT OF PHOSPHATE ABC TRANSPORTER"/>
    <property type="match status" value="1"/>
</dbReference>
<dbReference type="EMBL" id="AYYQ01000029">
    <property type="protein sequence ID" value="KRM68321.1"/>
    <property type="molecule type" value="Genomic_DNA"/>
</dbReference>
<protein>
    <recommendedName>
        <fullName evidence="12">Phosphate-binding protein</fullName>
    </recommendedName>
</protein>
<dbReference type="GO" id="GO:0042301">
    <property type="term" value="F:phosphate ion binding"/>
    <property type="evidence" value="ECO:0007669"/>
    <property type="project" value="UniProtKB-UniRule"/>
</dbReference>
<evidence type="ECO:0000259" key="13">
    <source>
        <dbReference type="Pfam" id="PF12849"/>
    </source>
</evidence>
<evidence type="ECO:0000256" key="11">
    <source>
        <dbReference type="ARBA" id="ARBA00023288"/>
    </source>
</evidence>
<evidence type="ECO:0000256" key="1">
    <source>
        <dbReference type="ARBA" id="ARBA00002841"/>
    </source>
</evidence>
<dbReference type="NCBIfam" id="TIGR02136">
    <property type="entry name" value="ptsS_2"/>
    <property type="match status" value="1"/>
</dbReference>
<dbReference type="OrthoDB" id="9790048at2"/>
<dbReference type="RefSeq" id="WP_056966204.1">
    <property type="nucleotide sequence ID" value="NZ_AYYQ01000029.1"/>
</dbReference>
<dbReference type="Proteomes" id="UP000052012">
    <property type="component" value="Unassembled WGS sequence"/>
</dbReference>
<dbReference type="InterPro" id="IPR024370">
    <property type="entry name" value="PBP_domain"/>
</dbReference>
<name>A0A0R2AMC3_9LACO</name>
<dbReference type="SUPFAM" id="SSF53850">
    <property type="entry name" value="Periplasmic binding protein-like II"/>
    <property type="match status" value="1"/>
</dbReference>
<evidence type="ECO:0000256" key="12">
    <source>
        <dbReference type="RuleBase" id="RU367119"/>
    </source>
</evidence>
<dbReference type="CDD" id="cd13653">
    <property type="entry name" value="PBP2_phosphate_like_1"/>
    <property type="match status" value="1"/>
</dbReference>
<keyword evidence="9" id="KW-0472">Membrane</keyword>
<keyword evidence="10 12" id="KW-0564">Palmitate</keyword>
<dbReference type="InterPro" id="IPR011862">
    <property type="entry name" value="Phos-bd"/>
</dbReference>
<dbReference type="PATRIC" id="fig|1423781.4.peg.1391"/>
<dbReference type="GO" id="GO:0006817">
    <property type="term" value="P:phosphate ion transport"/>
    <property type="evidence" value="ECO:0007669"/>
    <property type="project" value="UniProtKB-UniRule"/>
</dbReference>
<keyword evidence="11 12" id="KW-0449">Lipoprotein</keyword>
<comment type="similarity">
    <text evidence="3 12">Belongs to the PstS family.</text>
</comment>
<evidence type="ECO:0000313" key="14">
    <source>
        <dbReference type="EMBL" id="KRM68321.1"/>
    </source>
</evidence>
<organism evidence="14 15">
    <name type="scientific">Apilactobacillus ozensis DSM 23829 = JCM 17196</name>
    <dbReference type="NCBI Taxonomy" id="1423781"/>
    <lineage>
        <taxon>Bacteria</taxon>
        <taxon>Bacillati</taxon>
        <taxon>Bacillota</taxon>
        <taxon>Bacilli</taxon>
        <taxon>Lactobacillales</taxon>
        <taxon>Lactobacillaceae</taxon>
        <taxon>Apilactobacillus</taxon>
    </lineage>
</organism>
<keyword evidence="6 12" id="KW-1003">Cell membrane</keyword>
<evidence type="ECO:0000313" key="15">
    <source>
        <dbReference type="Proteomes" id="UP000052012"/>
    </source>
</evidence>
<keyword evidence="8" id="KW-0732">Signal</keyword>
<evidence type="ECO:0000256" key="6">
    <source>
        <dbReference type="ARBA" id="ARBA00022475"/>
    </source>
</evidence>
<dbReference type="InterPro" id="IPR050811">
    <property type="entry name" value="Phosphate_ABC_transporter"/>
</dbReference>
<sequence>MNNRLIHFISALGIIILFLTGCSANNKSKSKEITAVGSTALQPLVEQAAHQYGTEKGININVQGGGSGTGLSQVSQGAVNIGNSDVFADKQDGIDAKQLTDHQVAVVGIVPVVNKQVGVKNISTKQLRGIFTGKFTNWKQLGGKNQEIIVINRVKGSGTRNTFESSVLNGEKALNAQEQDSNGTVKRIVSSTPGAISYLSFSFLDNTLQPLSIDGVKPEDRNVENNSWKIWSYEHMYTSKDAKGNVKKFIEYLQSKDTQNSLVKKLGYISIHDMKVTKNSDNVVTKK</sequence>
<dbReference type="Gene3D" id="3.40.190.10">
    <property type="entry name" value="Periplasmic binding protein-like II"/>
    <property type="match status" value="2"/>
</dbReference>
<accession>A0A0R2AMC3</accession>
<evidence type="ECO:0000256" key="7">
    <source>
        <dbReference type="ARBA" id="ARBA00022592"/>
    </source>
</evidence>